<dbReference type="InterPro" id="IPR007621">
    <property type="entry name" value="TPM_dom"/>
</dbReference>
<dbReference type="PANTHER" id="PTHR30373">
    <property type="entry name" value="UPF0603 PROTEIN YGCG"/>
    <property type="match status" value="1"/>
</dbReference>
<dbReference type="Pfam" id="PF04536">
    <property type="entry name" value="TPM_phosphatase"/>
    <property type="match status" value="1"/>
</dbReference>
<evidence type="ECO:0000313" key="2">
    <source>
        <dbReference type="EMBL" id="AEB85708.1"/>
    </source>
</evidence>
<dbReference type="eggNOG" id="COG3762">
    <property type="taxonomic scope" value="Bacteria"/>
</dbReference>
<keyword evidence="3" id="KW-1185">Reference proteome</keyword>
<sequence length="165" mass="18166">MDLSGILRHLAMTSWQVRHAFPASTLKAIEEAVRASESSHGGELRFVVEGALDGAPLWRGQSARERAIDLFGRLRVWDTEHNNGVLIYVLLADRRVEIVADRGIHACCRANAWTEICRGMEERFAKGDFGAGSVLGIEAVTGLLACHFPVHSDDHNELPDNPVVL</sequence>
<dbReference type="Proteomes" id="UP000007938">
    <property type="component" value="Chromosome"/>
</dbReference>
<evidence type="ECO:0000313" key="3">
    <source>
        <dbReference type="Proteomes" id="UP000007938"/>
    </source>
</evidence>
<dbReference type="AlphaFoldDB" id="F4G9X6"/>
<dbReference type="KEGG" id="adk:Alide2_3370"/>
<dbReference type="PANTHER" id="PTHR30373:SF8">
    <property type="entry name" value="BLL7265 PROTEIN"/>
    <property type="match status" value="1"/>
</dbReference>
<dbReference type="Gene3D" id="3.10.310.50">
    <property type="match status" value="1"/>
</dbReference>
<dbReference type="RefSeq" id="WP_013722685.1">
    <property type="nucleotide sequence ID" value="NC_015422.1"/>
</dbReference>
<dbReference type="HOGENOM" id="CLU_086382_1_0_4"/>
<reference evidence="2 3" key="1">
    <citation type="journal article" date="2011" name="J. Bacteriol.">
        <title>Genome Sequences of Alicycliphilus denitrificans Strains BC and K601T.</title>
        <authorList>
            <person name="Oosterkamp M.J."/>
            <person name="Veuskens T."/>
            <person name="Plugge C.M."/>
            <person name="Langenhoff A.A."/>
            <person name="Gerritse J."/>
            <person name="van Berkel W.J."/>
            <person name="Pieper D.H."/>
            <person name="Junca H."/>
            <person name="Goodwin L.A."/>
            <person name="Daligault H.E."/>
            <person name="Bruce D.C."/>
            <person name="Detter J.C."/>
            <person name="Tapia R."/>
            <person name="Han C.S."/>
            <person name="Land M.L."/>
            <person name="Hauser L.J."/>
            <person name="Smidt H."/>
            <person name="Stams A.J."/>
        </authorList>
    </citation>
    <scope>NUCLEOTIDE SEQUENCE [LARGE SCALE GENOMIC DNA]</scope>
    <source>
        <strain evidence="3">DSM 14773 / CIP 107495 / K601</strain>
    </source>
</reference>
<reference evidence="2 3" key="2">
    <citation type="submission" date="2011-04" db="EMBL/GenBank/DDBJ databases">
        <title>Complete sequence of chromosome of Alicycliphilus denitrificans K601.</title>
        <authorList>
            <consortium name="US DOE Joint Genome Institute"/>
            <person name="Lucas S."/>
            <person name="Han J."/>
            <person name="Lapidus A."/>
            <person name="Cheng J.-F."/>
            <person name="Goodwin L."/>
            <person name="Pitluck S."/>
            <person name="Peters L."/>
            <person name="Zeytun A."/>
            <person name="Detter J.C."/>
            <person name="Han C."/>
            <person name="Tapia R."/>
            <person name="Land M."/>
            <person name="Hauser L."/>
            <person name="Kyrpides N."/>
            <person name="Ivanova N."/>
            <person name="Mikhailova N."/>
            <person name="Pagani I."/>
            <person name="Oosterkamp M."/>
            <person name="Pieper D."/>
            <person name="van Berkel W."/>
            <person name="Langenhoff A."/>
            <person name="Smidt H."/>
            <person name="Stams A."/>
            <person name="Woyke T."/>
        </authorList>
    </citation>
    <scope>NUCLEOTIDE SEQUENCE [LARGE SCALE GENOMIC DNA]</scope>
    <source>
        <strain evidence="3">DSM 14773 / CIP 107495 / K601</strain>
    </source>
</reference>
<dbReference type="EMBL" id="CP002657">
    <property type="protein sequence ID" value="AEB85708.1"/>
    <property type="molecule type" value="Genomic_DNA"/>
</dbReference>
<evidence type="ECO:0000259" key="1">
    <source>
        <dbReference type="Pfam" id="PF04536"/>
    </source>
</evidence>
<dbReference type="OrthoDB" id="5683663at2"/>
<gene>
    <name evidence="2" type="ordered locus">Alide2_3370</name>
</gene>
<name>F4G9X6_ALIDK</name>
<accession>F4G9X6</accession>
<dbReference type="STRING" id="596154.Alide2_3370"/>
<protein>
    <recommendedName>
        <fullName evidence="1">TPM domain-containing protein</fullName>
    </recommendedName>
</protein>
<proteinExistence type="predicted"/>
<feature type="domain" description="TPM" evidence="1">
    <location>
        <begin position="20"/>
        <end position="141"/>
    </location>
</feature>
<organism evidence="2 3">
    <name type="scientific">Alicycliphilus denitrificans (strain DSM 14773 / CIP 107495 / K601)</name>
    <dbReference type="NCBI Taxonomy" id="596154"/>
    <lineage>
        <taxon>Bacteria</taxon>
        <taxon>Pseudomonadati</taxon>
        <taxon>Pseudomonadota</taxon>
        <taxon>Betaproteobacteria</taxon>
        <taxon>Burkholderiales</taxon>
        <taxon>Comamonadaceae</taxon>
        <taxon>Alicycliphilus</taxon>
    </lineage>
</organism>